<sequence>MAGKVYDTERIVGKSPPMLKSISVFSNRKIMMKSYFKFTEHTIWESIAKRPHIPKTANADGLVPIADPDLYSEEDKKLIERDNRALGLIILALPTELYPNFEQHETAQGLWNALCLMFEGNAPLQESRTGFLLKQYNMFSYKKNETLSEQVTRFTIMINRIRKMGVKFEEYDLGKKLLDSLPDCWSIPCMLIKNTTPDLKKKSLDDIICLLESYELDVKKRELNNPDKPNGSGSANTALFSGTSDGSSGSKSEKGKGCCEHSSGEKVKTTGHFPEDQIALFGAFMSSYDALVTGKLQPAVHDVEDLVQINPDDLEYMDLQWKMAMIAVRAKKYLLKVGKDKLQFDKKKVEGSGVKLVEMIEENEKSKKSPTALMLKQLINCEWDDEIENAENEFDEALMAEIEVSKKTTEVSSDFALKSDDKGKVAASTSEENSSDSEVTSDDDSFICSSDCIEKMQNYHAANTFLIAENDKLKRVNKEIKQNEVTYTRKINALLKDNMNFKEYLNKKDVLIKDLTNKLIAAQSDLIKERVLISKWGMQRKILDNCVDKQRSCFIKDGVGYKAVPHLDHFEPFPEPHVSNDLIRDENSNFHDLYVSATNNTGHVDEKISVDDVRSFNEFNKVCVRETIRDCRQFVVDTCIANKFVKSGTNNVFDDVHSLSNSDSSYVFACSTNSVCDVSDCQRKMNS</sequence>
<accession>A0ACB9G0H2</accession>
<organism evidence="1 2">
    <name type="scientific">Smallanthus sonchifolius</name>
    <dbReference type="NCBI Taxonomy" id="185202"/>
    <lineage>
        <taxon>Eukaryota</taxon>
        <taxon>Viridiplantae</taxon>
        <taxon>Streptophyta</taxon>
        <taxon>Embryophyta</taxon>
        <taxon>Tracheophyta</taxon>
        <taxon>Spermatophyta</taxon>
        <taxon>Magnoliopsida</taxon>
        <taxon>eudicotyledons</taxon>
        <taxon>Gunneridae</taxon>
        <taxon>Pentapetalae</taxon>
        <taxon>asterids</taxon>
        <taxon>campanulids</taxon>
        <taxon>Asterales</taxon>
        <taxon>Asteraceae</taxon>
        <taxon>Asteroideae</taxon>
        <taxon>Heliantheae alliance</taxon>
        <taxon>Millerieae</taxon>
        <taxon>Smallanthus</taxon>
    </lineage>
</organism>
<evidence type="ECO:0000313" key="2">
    <source>
        <dbReference type="Proteomes" id="UP001056120"/>
    </source>
</evidence>
<proteinExistence type="predicted"/>
<comment type="caution">
    <text evidence="1">The sequence shown here is derived from an EMBL/GenBank/DDBJ whole genome shotgun (WGS) entry which is preliminary data.</text>
</comment>
<reference evidence="2" key="1">
    <citation type="journal article" date="2022" name="Mol. Ecol. Resour.">
        <title>The genomes of chicory, endive, great burdock and yacon provide insights into Asteraceae palaeo-polyploidization history and plant inulin production.</title>
        <authorList>
            <person name="Fan W."/>
            <person name="Wang S."/>
            <person name="Wang H."/>
            <person name="Wang A."/>
            <person name="Jiang F."/>
            <person name="Liu H."/>
            <person name="Zhao H."/>
            <person name="Xu D."/>
            <person name="Zhang Y."/>
        </authorList>
    </citation>
    <scope>NUCLEOTIDE SEQUENCE [LARGE SCALE GENOMIC DNA]</scope>
    <source>
        <strain evidence="2">cv. Yunnan</strain>
    </source>
</reference>
<name>A0ACB9G0H2_9ASTR</name>
<keyword evidence="2" id="KW-1185">Reference proteome</keyword>
<dbReference type="EMBL" id="CM042032">
    <property type="protein sequence ID" value="KAI3776566.1"/>
    <property type="molecule type" value="Genomic_DNA"/>
</dbReference>
<protein>
    <submittedName>
        <fullName evidence="1">Uncharacterized protein</fullName>
    </submittedName>
</protein>
<evidence type="ECO:0000313" key="1">
    <source>
        <dbReference type="EMBL" id="KAI3776566.1"/>
    </source>
</evidence>
<dbReference type="Proteomes" id="UP001056120">
    <property type="component" value="Linkage Group LG15"/>
</dbReference>
<gene>
    <name evidence="1" type="ORF">L1987_46352</name>
</gene>
<reference evidence="1 2" key="2">
    <citation type="journal article" date="2022" name="Mol. Ecol. Resour.">
        <title>The genomes of chicory, endive, great burdock and yacon provide insights into Asteraceae paleo-polyploidization history and plant inulin production.</title>
        <authorList>
            <person name="Fan W."/>
            <person name="Wang S."/>
            <person name="Wang H."/>
            <person name="Wang A."/>
            <person name="Jiang F."/>
            <person name="Liu H."/>
            <person name="Zhao H."/>
            <person name="Xu D."/>
            <person name="Zhang Y."/>
        </authorList>
    </citation>
    <scope>NUCLEOTIDE SEQUENCE [LARGE SCALE GENOMIC DNA]</scope>
    <source>
        <strain evidence="2">cv. Yunnan</strain>
        <tissue evidence="1">Leaves</tissue>
    </source>
</reference>